<dbReference type="PROSITE" id="PS50888">
    <property type="entry name" value="BHLH"/>
    <property type="match status" value="1"/>
</dbReference>
<gene>
    <name evidence="8" type="ORF">CDL12_23508</name>
</gene>
<evidence type="ECO:0000313" key="9">
    <source>
        <dbReference type="Proteomes" id="UP000231279"/>
    </source>
</evidence>
<dbReference type="OrthoDB" id="71302at2759"/>
<keyword evidence="2" id="KW-0805">Transcription regulation</keyword>
<dbReference type="AlphaFoldDB" id="A0A2G9GF97"/>
<dbReference type="GO" id="GO:0003700">
    <property type="term" value="F:DNA-binding transcription factor activity"/>
    <property type="evidence" value="ECO:0007669"/>
    <property type="project" value="InterPro"/>
</dbReference>
<dbReference type="Gene3D" id="4.10.280.10">
    <property type="entry name" value="Helix-loop-helix DNA-binding domain"/>
    <property type="match status" value="1"/>
</dbReference>
<evidence type="ECO:0000256" key="3">
    <source>
        <dbReference type="ARBA" id="ARBA00023125"/>
    </source>
</evidence>
<dbReference type="GO" id="GO:0046983">
    <property type="term" value="F:protein dimerization activity"/>
    <property type="evidence" value="ECO:0007669"/>
    <property type="project" value="InterPro"/>
</dbReference>
<keyword evidence="3" id="KW-0238">DNA-binding</keyword>
<evidence type="ECO:0000259" key="7">
    <source>
        <dbReference type="PROSITE" id="PS50888"/>
    </source>
</evidence>
<evidence type="ECO:0000256" key="1">
    <source>
        <dbReference type="ARBA" id="ARBA00004123"/>
    </source>
</evidence>
<reference evidence="9" key="1">
    <citation type="journal article" date="2018" name="Gigascience">
        <title>Genome assembly of the Pink Ipe (Handroanthus impetiginosus, Bignoniaceae), a highly valued, ecologically keystone Neotropical timber forest tree.</title>
        <authorList>
            <person name="Silva-Junior O.B."/>
            <person name="Grattapaglia D."/>
            <person name="Novaes E."/>
            <person name="Collevatti R.G."/>
        </authorList>
    </citation>
    <scope>NUCLEOTIDE SEQUENCE [LARGE SCALE GENOMIC DNA]</scope>
    <source>
        <strain evidence="9">cv. UFG-1</strain>
    </source>
</reference>
<dbReference type="SMART" id="SM00353">
    <property type="entry name" value="HLH"/>
    <property type="match status" value="1"/>
</dbReference>
<dbReference type="InterPro" id="IPR045847">
    <property type="entry name" value="AIG1-like"/>
</dbReference>
<dbReference type="SUPFAM" id="SSF47459">
    <property type="entry name" value="HLH, helix-loop-helix DNA-binding domain"/>
    <property type="match status" value="1"/>
</dbReference>
<sequence length="237" mass="26527">MENCFCPQEYSSDNTLMVPWLPPGDAAAPPLQYHWYPQAAVVPQPWASPPFEGAAEDRTASGSRSHSEAEKRRRDRINAQLATLRKLIPKSEKMDKAALLGHVVNHVREQSKRAKEVSKISTIPTEIDQITIDYINAEETTSQDNQNIYMKASICCEDREQVFAELNRALKELGVTIVQAEITSVGGRMNTNFILCAKDSSNNSLKQSLKLALNRVLLSSAQSSFSARSKRQRFFLS</sequence>
<feature type="compositionally biased region" description="Basic and acidic residues" evidence="6">
    <location>
        <begin position="55"/>
        <end position="72"/>
    </location>
</feature>
<keyword evidence="4" id="KW-0804">Transcription</keyword>
<dbReference type="STRING" id="429701.A0A2G9GF97"/>
<dbReference type="GO" id="GO:0005634">
    <property type="term" value="C:nucleus"/>
    <property type="evidence" value="ECO:0007669"/>
    <property type="project" value="UniProtKB-SubCell"/>
</dbReference>
<proteinExistence type="predicted"/>
<accession>A0A2G9GF97</accession>
<dbReference type="EMBL" id="NKXS01005326">
    <property type="protein sequence ID" value="PIN03959.1"/>
    <property type="molecule type" value="Genomic_DNA"/>
</dbReference>
<name>A0A2G9GF97_9LAMI</name>
<organism evidence="8 9">
    <name type="scientific">Handroanthus impetiginosus</name>
    <dbReference type="NCBI Taxonomy" id="429701"/>
    <lineage>
        <taxon>Eukaryota</taxon>
        <taxon>Viridiplantae</taxon>
        <taxon>Streptophyta</taxon>
        <taxon>Embryophyta</taxon>
        <taxon>Tracheophyta</taxon>
        <taxon>Spermatophyta</taxon>
        <taxon>Magnoliopsida</taxon>
        <taxon>eudicotyledons</taxon>
        <taxon>Gunneridae</taxon>
        <taxon>Pentapetalae</taxon>
        <taxon>asterids</taxon>
        <taxon>lamiids</taxon>
        <taxon>Lamiales</taxon>
        <taxon>Bignoniaceae</taxon>
        <taxon>Crescentiina</taxon>
        <taxon>Tabebuia alliance</taxon>
        <taxon>Handroanthus</taxon>
    </lineage>
</organism>
<keyword evidence="9" id="KW-1185">Reference proteome</keyword>
<evidence type="ECO:0000256" key="4">
    <source>
        <dbReference type="ARBA" id="ARBA00023163"/>
    </source>
</evidence>
<feature type="domain" description="BHLH" evidence="7">
    <location>
        <begin position="61"/>
        <end position="110"/>
    </location>
</feature>
<evidence type="ECO:0000256" key="2">
    <source>
        <dbReference type="ARBA" id="ARBA00023015"/>
    </source>
</evidence>
<evidence type="ECO:0000256" key="6">
    <source>
        <dbReference type="SAM" id="MobiDB-lite"/>
    </source>
</evidence>
<protein>
    <recommendedName>
        <fullName evidence="7">BHLH domain-containing protein</fullName>
    </recommendedName>
</protein>
<dbReference type="InterPro" id="IPR011598">
    <property type="entry name" value="bHLH_dom"/>
</dbReference>
<evidence type="ECO:0000256" key="5">
    <source>
        <dbReference type="ARBA" id="ARBA00023242"/>
    </source>
</evidence>
<dbReference type="PANTHER" id="PTHR45844">
    <property type="entry name" value="TRANSCRIPTION FACTOR BHLH30"/>
    <property type="match status" value="1"/>
</dbReference>
<dbReference type="InterPro" id="IPR036638">
    <property type="entry name" value="HLH_DNA-bd_sf"/>
</dbReference>
<comment type="caution">
    <text evidence="8">The sequence shown here is derived from an EMBL/GenBank/DDBJ whole genome shotgun (WGS) entry which is preliminary data.</text>
</comment>
<comment type="subcellular location">
    <subcellularLocation>
        <location evidence="1">Nucleus</location>
    </subcellularLocation>
</comment>
<feature type="region of interest" description="Disordered" evidence="6">
    <location>
        <begin position="47"/>
        <end position="76"/>
    </location>
</feature>
<dbReference type="Proteomes" id="UP000231279">
    <property type="component" value="Unassembled WGS sequence"/>
</dbReference>
<keyword evidence="5" id="KW-0539">Nucleus</keyword>
<dbReference type="Pfam" id="PF00010">
    <property type="entry name" value="HLH"/>
    <property type="match status" value="1"/>
</dbReference>
<dbReference type="PANTHER" id="PTHR45844:SF18">
    <property type="entry name" value="TRANSCRIPTION FACTOR BHLH51"/>
    <property type="match status" value="1"/>
</dbReference>
<dbReference type="GO" id="GO:0003677">
    <property type="term" value="F:DNA binding"/>
    <property type="evidence" value="ECO:0007669"/>
    <property type="project" value="UniProtKB-KW"/>
</dbReference>
<evidence type="ECO:0000313" key="8">
    <source>
        <dbReference type="EMBL" id="PIN03959.1"/>
    </source>
</evidence>